<dbReference type="InterPro" id="IPR002035">
    <property type="entry name" value="VWF_A"/>
</dbReference>
<gene>
    <name evidence="3" type="ORF">EYB31_02435</name>
</gene>
<evidence type="ECO:0000256" key="1">
    <source>
        <dbReference type="SAM" id="Phobius"/>
    </source>
</evidence>
<evidence type="ECO:0000313" key="4">
    <source>
        <dbReference type="Proteomes" id="UP000293142"/>
    </source>
</evidence>
<dbReference type="Pfam" id="PF00092">
    <property type="entry name" value="VWA"/>
    <property type="match status" value="1"/>
</dbReference>
<reference evidence="3 4" key="1">
    <citation type="submission" date="2019-02" db="EMBL/GenBank/DDBJ databases">
        <title>Paenibacillus sp. nov., isolated from surface-sterilized tissue of Thalictrum simplex L.</title>
        <authorList>
            <person name="Tuo L."/>
        </authorList>
    </citation>
    <scope>NUCLEOTIDE SEQUENCE [LARGE SCALE GENOMIC DNA]</scope>
    <source>
        <strain evidence="3 4">N2SHLJ1</strain>
    </source>
</reference>
<name>A0A4Q9DZV7_9BACL</name>
<keyword evidence="4" id="KW-1185">Reference proteome</keyword>
<dbReference type="CDD" id="cd00198">
    <property type="entry name" value="vWFA"/>
    <property type="match status" value="1"/>
</dbReference>
<dbReference type="PANTHER" id="PTHR10579">
    <property type="entry name" value="CALCIUM-ACTIVATED CHLORIDE CHANNEL REGULATOR"/>
    <property type="match status" value="1"/>
</dbReference>
<sequence length="557" mass="60945">MDAVLSVDVSNSMNESDPKNLGYEAMKMFIDMSMVDGDKIGVVAYTDQIIREKALVKLNSPESKQELKRFIDELNRGPYTDVAAGVDEAVKILESTEGEQGRTPLIVLLTDGNNSLNNNQTQEQSDAKLSQALQKANNRKIPIYTIGLNADGKLNSDFLKRISAETGGKSFSTNSAGDLPKILSEIYADHQNLKVIPLEELIGNGDFQDVKVTIPNASVAEANISMISKGAVEVKLTDPSGKEQALSSPNIIYTVSSAYSLVKLLSPIQGEWNLKVKGVDKDKIDISLVYNYDIQLMMSPLSATSYKQGDIIPVRAQLVAAGQPVEDPNLYKNLKATLLVTDITTKQKSELQLTIGAQAVDGKFEIKDAHEYELRAKVEDANFVRESPSIKVSAIANTSVTAAAVPPTKALVAETKTPWSFYAIVAAILLVISIGTAFGILAWKKATRGFVGQFELVVKDEDTGDKSSPQYKRLSTFRGRVQLHQLLQLLPEFAETKNLIFRPGKGDTLILENRSGCIVEKGGRVVEASKGLEIRINDRVHILLKQTNKSVSLEYLR</sequence>
<dbReference type="EMBL" id="SIRE01000003">
    <property type="protein sequence ID" value="TBL81383.1"/>
    <property type="molecule type" value="Genomic_DNA"/>
</dbReference>
<organism evidence="3 4">
    <name type="scientific">Paenibacillus thalictri</name>
    <dbReference type="NCBI Taxonomy" id="2527873"/>
    <lineage>
        <taxon>Bacteria</taxon>
        <taxon>Bacillati</taxon>
        <taxon>Bacillota</taxon>
        <taxon>Bacilli</taxon>
        <taxon>Bacillales</taxon>
        <taxon>Paenibacillaceae</taxon>
        <taxon>Paenibacillus</taxon>
    </lineage>
</organism>
<dbReference type="InterPro" id="IPR051266">
    <property type="entry name" value="CLCR"/>
</dbReference>
<comment type="caution">
    <text evidence="3">The sequence shown here is derived from an EMBL/GenBank/DDBJ whole genome shotgun (WGS) entry which is preliminary data.</text>
</comment>
<keyword evidence="1" id="KW-0472">Membrane</keyword>
<keyword evidence="1" id="KW-0812">Transmembrane</keyword>
<dbReference type="SMART" id="SM00327">
    <property type="entry name" value="VWA"/>
    <property type="match status" value="1"/>
</dbReference>
<feature type="transmembrane region" description="Helical" evidence="1">
    <location>
        <begin position="419"/>
        <end position="443"/>
    </location>
</feature>
<keyword evidence="1" id="KW-1133">Transmembrane helix</keyword>
<dbReference type="AlphaFoldDB" id="A0A4Q9DZV7"/>
<accession>A0A4Q9DZV7</accession>
<dbReference type="InterPro" id="IPR036465">
    <property type="entry name" value="vWFA_dom_sf"/>
</dbReference>
<dbReference type="SUPFAM" id="SSF53300">
    <property type="entry name" value="vWA-like"/>
    <property type="match status" value="1"/>
</dbReference>
<dbReference type="OrthoDB" id="2923688at2"/>
<feature type="domain" description="VWFA" evidence="2">
    <location>
        <begin position="2"/>
        <end position="186"/>
    </location>
</feature>
<dbReference type="PROSITE" id="PS50234">
    <property type="entry name" value="VWFA"/>
    <property type="match status" value="1"/>
</dbReference>
<proteinExistence type="predicted"/>
<evidence type="ECO:0000313" key="3">
    <source>
        <dbReference type="EMBL" id="TBL81383.1"/>
    </source>
</evidence>
<dbReference type="Gene3D" id="3.40.50.410">
    <property type="entry name" value="von Willebrand factor, type A domain"/>
    <property type="match status" value="1"/>
</dbReference>
<evidence type="ECO:0000259" key="2">
    <source>
        <dbReference type="PROSITE" id="PS50234"/>
    </source>
</evidence>
<protein>
    <submittedName>
        <fullName evidence="3">VWA domain-containing protein</fullName>
    </submittedName>
</protein>
<dbReference type="Proteomes" id="UP000293142">
    <property type="component" value="Unassembled WGS sequence"/>
</dbReference>
<dbReference type="PANTHER" id="PTHR10579:SF43">
    <property type="entry name" value="ZINC FINGER (C3HC4-TYPE RING FINGER) FAMILY PROTEIN"/>
    <property type="match status" value="1"/>
</dbReference>